<organism evidence="5">
    <name type="scientific">Stutzerimonas stutzeri</name>
    <name type="common">Pseudomonas stutzeri</name>
    <dbReference type="NCBI Taxonomy" id="316"/>
    <lineage>
        <taxon>Bacteria</taxon>
        <taxon>Pseudomonadati</taxon>
        <taxon>Pseudomonadota</taxon>
        <taxon>Gammaproteobacteria</taxon>
        <taxon>Pseudomonadales</taxon>
        <taxon>Pseudomonadaceae</taxon>
        <taxon>Stutzerimonas</taxon>
    </lineage>
</organism>
<dbReference type="Pfam" id="PF12833">
    <property type="entry name" value="HTH_18"/>
    <property type="match status" value="1"/>
</dbReference>
<proteinExistence type="predicted"/>
<dbReference type="InterPro" id="IPR009057">
    <property type="entry name" value="Homeodomain-like_sf"/>
</dbReference>
<name>Q9L8R1_STUST</name>
<dbReference type="EMBL" id="AF196567">
    <property type="protein sequence ID" value="AAF33127.1"/>
    <property type="molecule type" value="Genomic_DNA"/>
</dbReference>
<dbReference type="InterPro" id="IPR053142">
    <property type="entry name" value="PchR_regulatory_protein"/>
</dbReference>
<keyword evidence="3" id="KW-0804">Transcription</keyword>
<dbReference type="Gene3D" id="1.10.10.60">
    <property type="entry name" value="Homeodomain-like"/>
    <property type="match status" value="1"/>
</dbReference>
<protein>
    <submittedName>
        <fullName evidence="5">Putative transcriptional activator</fullName>
    </submittedName>
</protein>
<dbReference type="PANTHER" id="PTHR47893">
    <property type="entry name" value="REGULATORY PROTEIN PCHR"/>
    <property type="match status" value="1"/>
</dbReference>
<gene>
    <name evidence="5" type="primary">pdtorfC</name>
</gene>
<dbReference type="InterPro" id="IPR018060">
    <property type="entry name" value="HTH_AraC"/>
</dbReference>
<keyword evidence="2" id="KW-0238">DNA-binding</keyword>
<reference evidence="5" key="1">
    <citation type="journal article" date="2000" name="Environ. Microbiol.">
        <title>A Pseudomonas stutzeri gene cluster encoding the biosynthesis of the CCl4-dechlorination agent pyridine-2,6-bis(thiocarboxylic acid).</title>
        <authorList>
            <person name="Lewis T.A."/>
            <person name="Cortese M.S."/>
            <person name="Sebat J.L."/>
            <person name="Green T.L."/>
            <person name="Lee C.H."/>
            <person name="Crawford R.L."/>
        </authorList>
    </citation>
    <scope>NUCLEOTIDE SEQUENCE</scope>
    <source>
        <strain evidence="5">KC</strain>
    </source>
</reference>
<accession>Q9L8R1</accession>
<feature type="domain" description="HTH araC/xylS-type" evidence="4">
    <location>
        <begin position="133"/>
        <end position="230"/>
    </location>
</feature>
<dbReference type="PROSITE" id="PS01124">
    <property type="entry name" value="HTH_ARAC_FAMILY_2"/>
    <property type="match status" value="1"/>
</dbReference>
<dbReference type="GO" id="GO:0009893">
    <property type="term" value="P:positive regulation of metabolic process"/>
    <property type="evidence" value="ECO:0007669"/>
    <property type="project" value="UniProtKB-ARBA"/>
</dbReference>
<keyword evidence="1" id="KW-0805">Transcription regulation</keyword>
<evidence type="ECO:0000256" key="2">
    <source>
        <dbReference type="ARBA" id="ARBA00023125"/>
    </source>
</evidence>
<dbReference type="SMART" id="SM00342">
    <property type="entry name" value="HTH_ARAC"/>
    <property type="match status" value="1"/>
</dbReference>
<dbReference type="GO" id="GO:0043565">
    <property type="term" value="F:sequence-specific DNA binding"/>
    <property type="evidence" value="ECO:0007669"/>
    <property type="project" value="InterPro"/>
</dbReference>
<sequence>MSPAWNSFQKGYTTISSFQGIPGERRYEADVTVSQLRVVAYEPLICKYVGPERAAETLGGNQLSRLAYRASTPATMAHANALISHLLPCSRPLSRLDLHIHTLSLLNEQLSLLAPQHGAVSSPFSPADIDRIEQARQMMDEHLDKPLTLDYLATIVGINKNKLKDGMIYLYNATPAELLLELRMTKALALLETGLRVSQVAWMVGYKYPNNFTVAFTRYHGKSPKALFGKRLLEP</sequence>
<evidence type="ECO:0000256" key="3">
    <source>
        <dbReference type="ARBA" id="ARBA00023163"/>
    </source>
</evidence>
<reference evidence="5" key="3">
    <citation type="journal article" date="2002" name="BioMetals">
        <title>Metal chelating properties of pyridine-2,6-bis(thiocarboxylic acid) produced by Pseudomonas spp. and the biological activities of the formed complexes.</title>
        <authorList>
            <person name="Cortese M.S."/>
            <person name="Paszczynski A."/>
            <person name="Lewis T.A."/>
            <person name="Sebat J.L."/>
            <person name="Borek V."/>
            <person name="Crawford R.L."/>
        </authorList>
    </citation>
    <scope>NUCLEOTIDE SEQUENCE</scope>
    <source>
        <strain evidence="5">KC</strain>
    </source>
</reference>
<dbReference type="AlphaFoldDB" id="Q9L8R1"/>
<dbReference type="GO" id="GO:0003700">
    <property type="term" value="F:DNA-binding transcription factor activity"/>
    <property type="evidence" value="ECO:0007669"/>
    <property type="project" value="InterPro"/>
</dbReference>
<evidence type="ECO:0000256" key="1">
    <source>
        <dbReference type="ARBA" id="ARBA00023015"/>
    </source>
</evidence>
<dbReference type="SUPFAM" id="SSF46689">
    <property type="entry name" value="Homeodomain-like"/>
    <property type="match status" value="1"/>
</dbReference>
<dbReference type="PANTHER" id="PTHR47893:SF1">
    <property type="entry name" value="REGULATORY PROTEIN PCHR"/>
    <property type="match status" value="1"/>
</dbReference>
<evidence type="ECO:0000259" key="4">
    <source>
        <dbReference type="PROSITE" id="PS01124"/>
    </source>
</evidence>
<evidence type="ECO:0000313" key="5">
    <source>
        <dbReference type="EMBL" id="AAF33127.1"/>
    </source>
</evidence>
<dbReference type="PROSITE" id="PS00041">
    <property type="entry name" value="HTH_ARAC_FAMILY_1"/>
    <property type="match status" value="1"/>
</dbReference>
<reference evidence="5" key="2">
    <citation type="journal article" date="2001" name="Appl. Environ. Microbiol.">
        <title>Antimicrobial properties of pyridine-2,6-dithiocarboxylic acid, a metal chelator produced by Pseudomonas spp.</title>
        <authorList>
            <person name="Sebat J.L."/>
            <person name="Paszczynski A.J."/>
            <person name="Cortese M.S."/>
            <person name="Crawford R.L."/>
        </authorList>
    </citation>
    <scope>NUCLEOTIDE SEQUENCE</scope>
    <source>
        <strain evidence="5">KC</strain>
    </source>
</reference>
<dbReference type="InterPro" id="IPR018062">
    <property type="entry name" value="HTH_AraC-typ_CS"/>
</dbReference>
<reference evidence="5" key="4">
    <citation type="submission" date="2003-02" db="EMBL/GenBank/DDBJ databases">
        <title>Identification of Genes Required for Transport of Pyridine-2,6-Dithiocarboxylic Acid (Pdtc) and Resistance to its Antimicrobial Activity.</title>
        <authorList>
            <person name="Sebat J.L."/>
            <person name="Erwin D."/>
            <person name="Crawford R.L."/>
        </authorList>
    </citation>
    <scope>NUCLEOTIDE SEQUENCE</scope>
    <source>
        <strain evidence="5">KC</strain>
    </source>
</reference>